<dbReference type="InterPro" id="IPR036097">
    <property type="entry name" value="HisK_dim/P_sf"/>
</dbReference>
<dbReference type="PRINTS" id="PR00344">
    <property type="entry name" value="BCTRLSENSOR"/>
</dbReference>
<keyword evidence="5" id="KW-0418">Kinase</keyword>
<dbReference type="Gene3D" id="3.30.565.10">
    <property type="entry name" value="Histidine kinase-like ATPase, C-terminal domain"/>
    <property type="match status" value="1"/>
</dbReference>
<dbReference type="AlphaFoldDB" id="A0A9E6RBJ8"/>
<dbReference type="Proteomes" id="UP000825701">
    <property type="component" value="Chromosome"/>
</dbReference>
<dbReference type="CDD" id="cd00075">
    <property type="entry name" value="HATPase"/>
    <property type="match status" value="1"/>
</dbReference>
<evidence type="ECO:0000256" key="3">
    <source>
        <dbReference type="ARBA" id="ARBA00022553"/>
    </source>
</evidence>
<dbReference type="SMART" id="SM00387">
    <property type="entry name" value="HATPase_c"/>
    <property type="match status" value="1"/>
</dbReference>
<dbReference type="InterPro" id="IPR013767">
    <property type="entry name" value="PAS_fold"/>
</dbReference>
<name>A0A9E6RBJ8_9HYPH</name>
<dbReference type="InterPro" id="IPR003661">
    <property type="entry name" value="HisK_dim/P_dom"/>
</dbReference>
<evidence type="ECO:0000256" key="4">
    <source>
        <dbReference type="ARBA" id="ARBA00022679"/>
    </source>
</evidence>
<feature type="domain" description="Histidine kinase" evidence="7">
    <location>
        <begin position="182"/>
        <end position="394"/>
    </location>
</feature>
<dbReference type="InterPro" id="IPR005467">
    <property type="entry name" value="His_kinase_dom"/>
</dbReference>
<dbReference type="EC" id="2.7.13.3" evidence="2"/>
<dbReference type="PROSITE" id="PS50109">
    <property type="entry name" value="HIS_KIN"/>
    <property type="match status" value="1"/>
</dbReference>
<dbReference type="GO" id="GO:0006355">
    <property type="term" value="P:regulation of DNA-templated transcription"/>
    <property type="evidence" value="ECO:0007669"/>
    <property type="project" value="InterPro"/>
</dbReference>
<dbReference type="RefSeq" id="WP_261405090.1">
    <property type="nucleotide sequence ID" value="NZ_CP081869.1"/>
</dbReference>
<evidence type="ECO:0000256" key="6">
    <source>
        <dbReference type="ARBA" id="ARBA00023136"/>
    </source>
</evidence>
<dbReference type="PROSITE" id="PS50112">
    <property type="entry name" value="PAS"/>
    <property type="match status" value="1"/>
</dbReference>
<dbReference type="Gene3D" id="1.10.287.130">
    <property type="match status" value="1"/>
</dbReference>
<dbReference type="GO" id="GO:0000156">
    <property type="term" value="F:phosphorelay response regulator activity"/>
    <property type="evidence" value="ECO:0007669"/>
    <property type="project" value="TreeGrafter"/>
</dbReference>
<dbReference type="GO" id="GO:0000155">
    <property type="term" value="F:phosphorelay sensor kinase activity"/>
    <property type="evidence" value="ECO:0007669"/>
    <property type="project" value="InterPro"/>
</dbReference>
<dbReference type="InterPro" id="IPR035965">
    <property type="entry name" value="PAS-like_dom_sf"/>
</dbReference>
<proteinExistence type="predicted"/>
<keyword evidence="6" id="KW-0472">Membrane</keyword>
<reference evidence="9" key="1">
    <citation type="submission" date="2021-08" db="EMBL/GenBank/DDBJ databases">
        <authorList>
            <person name="Zhang H."/>
            <person name="Xu M."/>
            <person name="Yu Z."/>
            <person name="Yang L."/>
            <person name="Cai Y."/>
        </authorList>
    </citation>
    <scope>NUCLEOTIDE SEQUENCE</scope>
    <source>
        <strain evidence="9">CHL1</strain>
    </source>
</reference>
<dbReference type="EMBL" id="CP081869">
    <property type="protein sequence ID" value="QZO01754.1"/>
    <property type="molecule type" value="Genomic_DNA"/>
</dbReference>
<dbReference type="Pfam" id="PF02518">
    <property type="entry name" value="HATPase_c"/>
    <property type="match status" value="1"/>
</dbReference>
<dbReference type="InterPro" id="IPR036890">
    <property type="entry name" value="HATPase_C_sf"/>
</dbReference>
<dbReference type="Gene3D" id="3.30.450.20">
    <property type="entry name" value="PAS domain"/>
    <property type="match status" value="1"/>
</dbReference>
<dbReference type="GO" id="GO:0030295">
    <property type="term" value="F:protein kinase activator activity"/>
    <property type="evidence" value="ECO:0007669"/>
    <property type="project" value="TreeGrafter"/>
</dbReference>
<accession>A0A9E6RBJ8</accession>
<dbReference type="GO" id="GO:0016020">
    <property type="term" value="C:membrane"/>
    <property type="evidence" value="ECO:0007669"/>
    <property type="project" value="UniProtKB-SubCell"/>
</dbReference>
<dbReference type="InterPro" id="IPR003594">
    <property type="entry name" value="HATPase_dom"/>
</dbReference>
<evidence type="ECO:0000259" key="7">
    <source>
        <dbReference type="PROSITE" id="PS50109"/>
    </source>
</evidence>
<dbReference type="CDD" id="cd00082">
    <property type="entry name" value="HisKA"/>
    <property type="match status" value="1"/>
</dbReference>
<keyword evidence="10" id="KW-1185">Reference proteome</keyword>
<dbReference type="InterPro" id="IPR050351">
    <property type="entry name" value="BphY/WalK/GraS-like"/>
</dbReference>
<gene>
    <name evidence="9" type="ORF">K6K41_10525</name>
</gene>
<dbReference type="SUPFAM" id="SSF55785">
    <property type="entry name" value="PYP-like sensor domain (PAS domain)"/>
    <property type="match status" value="1"/>
</dbReference>
<evidence type="ECO:0000256" key="1">
    <source>
        <dbReference type="ARBA" id="ARBA00000085"/>
    </source>
</evidence>
<dbReference type="SUPFAM" id="SSF55874">
    <property type="entry name" value="ATPase domain of HSP90 chaperone/DNA topoisomerase II/histidine kinase"/>
    <property type="match status" value="1"/>
</dbReference>
<protein>
    <recommendedName>
        <fullName evidence="2">histidine kinase</fullName>
        <ecNumber evidence="2">2.7.13.3</ecNumber>
    </recommendedName>
</protein>
<evidence type="ECO:0000313" key="10">
    <source>
        <dbReference type="Proteomes" id="UP000825701"/>
    </source>
</evidence>
<feature type="domain" description="PAS" evidence="8">
    <location>
        <begin position="4"/>
        <end position="55"/>
    </location>
</feature>
<dbReference type="InterPro" id="IPR000014">
    <property type="entry name" value="PAS"/>
</dbReference>
<dbReference type="Pfam" id="PF00512">
    <property type="entry name" value="HisKA"/>
    <property type="match status" value="1"/>
</dbReference>
<dbReference type="KEGG" id="cmet:K6K41_10525"/>
<dbReference type="Pfam" id="PF00989">
    <property type="entry name" value="PAS"/>
    <property type="match status" value="1"/>
</dbReference>
<dbReference type="GO" id="GO:0007234">
    <property type="term" value="P:osmosensory signaling via phosphorelay pathway"/>
    <property type="evidence" value="ECO:0007669"/>
    <property type="project" value="TreeGrafter"/>
</dbReference>
<evidence type="ECO:0000313" key="9">
    <source>
        <dbReference type="EMBL" id="QZO01754.1"/>
    </source>
</evidence>
<dbReference type="SUPFAM" id="SSF47384">
    <property type="entry name" value="Homodimeric domain of signal transducing histidine kinase"/>
    <property type="match status" value="1"/>
</dbReference>
<dbReference type="PANTHER" id="PTHR42878">
    <property type="entry name" value="TWO-COMPONENT HISTIDINE KINASE"/>
    <property type="match status" value="1"/>
</dbReference>
<keyword evidence="3" id="KW-0597">Phosphoprotein</keyword>
<dbReference type="PANTHER" id="PTHR42878:SF15">
    <property type="entry name" value="BACTERIOPHYTOCHROME"/>
    <property type="match status" value="1"/>
</dbReference>
<keyword evidence="4" id="KW-0808">Transferase</keyword>
<comment type="catalytic activity">
    <reaction evidence="1">
        <text>ATP + protein L-histidine = ADP + protein N-phospho-L-histidine.</text>
        <dbReference type="EC" id="2.7.13.3"/>
    </reaction>
</comment>
<evidence type="ECO:0000256" key="5">
    <source>
        <dbReference type="ARBA" id="ARBA00022777"/>
    </source>
</evidence>
<dbReference type="SMART" id="SM00091">
    <property type="entry name" value="PAS"/>
    <property type="match status" value="1"/>
</dbReference>
<organism evidence="9 10">
    <name type="scientific">Chenggangzhangella methanolivorans</name>
    <dbReference type="NCBI Taxonomy" id="1437009"/>
    <lineage>
        <taxon>Bacteria</taxon>
        <taxon>Pseudomonadati</taxon>
        <taxon>Pseudomonadota</taxon>
        <taxon>Alphaproteobacteria</taxon>
        <taxon>Hyphomicrobiales</taxon>
        <taxon>Methylopilaceae</taxon>
        <taxon>Chenggangzhangella</taxon>
    </lineage>
</organism>
<sequence>MDGPSEDLADLYENAPCGYLSLSPAGRIVKANATLAVWLGRRAEDLLGSRLHDLMSVPSKIFFETHVSPLLRMQGYLHEVALDLIAEGDRLPILANASERRDKDGKLLFTRITIFQATERRRHERELLAQRGAAEDAKAALQKLNLELEARIDEAVSARLSSEKGLLAERELGDLREQFIAVLGHDLRNPLSSIDSGALLLLREEQSDKAKHVLGLMQGSVVRMAGLIDNLMDFARGRLGGGITLNRNAAAPLEPVLLQVVEELRVGKPDRLIETRIDLTAPVDCDRSRIGQMASNLLGNALTHGSAEVPVRLVARTVDDGFELSVANGGAPIPEDAMAKLFEPFFRGEVRGSLQGLGLGLHIASEIAKAHGGTLDVASGPLETRFTFRMPLATPKAA</sequence>
<evidence type="ECO:0000259" key="8">
    <source>
        <dbReference type="PROSITE" id="PS50112"/>
    </source>
</evidence>
<evidence type="ECO:0000256" key="2">
    <source>
        <dbReference type="ARBA" id="ARBA00012438"/>
    </source>
</evidence>
<dbReference type="InterPro" id="IPR004358">
    <property type="entry name" value="Sig_transdc_His_kin-like_C"/>
</dbReference>
<dbReference type="SMART" id="SM00388">
    <property type="entry name" value="HisKA"/>
    <property type="match status" value="1"/>
</dbReference>
<dbReference type="CDD" id="cd00130">
    <property type="entry name" value="PAS"/>
    <property type="match status" value="1"/>
</dbReference>
<dbReference type="NCBIfam" id="TIGR00229">
    <property type="entry name" value="sensory_box"/>
    <property type="match status" value="1"/>
</dbReference>